<name>A0A814RKC7_9BILA</name>
<dbReference type="Proteomes" id="UP000663879">
    <property type="component" value="Unassembled WGS sequence"/>
</dbReference>
<gene>
    <name evidence="1" type="ORF">OXX778_LOCUS22638</name>
</gene>
<evidence type="ECO:0000313" key="2">
    <source>
        <dbReference type="Proteomes" id="UP000663879"/>
    </source>
</evidence>
<keyword evidence="2" id="KW-1185">Reference proteome</keyword>
<organism evidence="1 2">
    <name type="scientific">Brachionus calyciflorus</name>
    <dbReference type="NCBI Taxonomy" id="104777"/>
    <lineage>
        <taxon>Eukaryota</taxon>
        <taxon>Metazoa</taxon>
        <taxon>Spiralia</taxon>
        <taxon>Gnathifera</taxon>
        <taxon>Rotifera</taxon>
        <taxon>Eurotatoria</taxon>
        <taxon>Monogononta</taxon>
        <taxon>Pseudotrocha</taxon>
        <taxon>Ploima</taxon>
        <taxon>Brachionidae</taxon>
        <taxon>Brachionus</taxon>
    </lineage>
</organism>
<proteinExistence type="predicted"/>
<sequence>QMFTSSKTAPLSSTRNQSSRLLEILLVENQCVDGMAISSKNYIQDPKYVKKDKNTLSDESDRSFDLYV</sequence>
<accession>A0A814RKC7</accession>
<feature type="non-terminal residue" evidence="1">
    <location>
        <position position="1"/>
    </location>
</feature>
<reference evidence="1" key="1">
    <citation type="submission" date="2021-02" db="EMBL/GenBank/DDBJ databases">
        <authorList>
            <person name="Nowell W R."/>
        </authorList>
    </citation>
    <scope>NUCLEOTIDE SEQUENCE</scope>
    <source>
        <strain evidence="1">Ploen Becks lab</strain>
    </source>
</reference>
<dbReference type="EMBL" id="CAJNOC010009941">
    <property type="protein sequence ID" value="CAF1134833.1"/>
    <property type="molecule type" value="Genomic_DNA"/>
</dbReference>
<evidence type="ECO:0000313" key="1">
    <source>
        <dbReference type="EMBL" id="CAF1134833.1"/>
    </source>
</evidence>
<comment type="caution">
    <text evidence="1">The sequence shown here is derived from an EMBL/GenBank/DDBJ whole genome shotgun (WGS) entry which is preliminary data.</text>
</comment>
<dbReference type="AlphaFoldDB" id="A0A814RKC7"/>
<protein>
    <submittedName>
        <fullName evidence="1">Uncharacterized protein</fullName>
    </submittedName>
</protein>